<dbReference type="Gene3D" id="3.30.310.70">
    <property type="entry name" value="TT1751-like domain"/>
    <property type="match status" value="1"/>
</dbReference>
<dbReference type="EMBL" id="JADKMA010000018">
    <property type="protein sequence ID" value="MBO8191234.1"/>
    <property type="molecule type" value="Genomic_DNA"/>
</dbReference>
<name>A0ABS3X783_9ACTN</name>
<evidence type="ECO:0000259" key="1">
    <source>
        <dbReference type="Pfam" id="PF03625"/>
    </source>
</evidence>
<reference evidence="2 3" key="1">
    <citation type="submission" date="2020-11" db="EMBL/GenBank/DDBJ databases">
        <title>Streptomyces spirodelae sp. nov., isolated from duckweed.</title>
        <authorList>
            <person name="Saimee Y."/>
            <person name="Duangmal K."/>
        </authorList>
    </citation>
    <scope>NUCLEOTIDE SEQUENCE [LARGE SCALE GENOMIC DNA]</scope>
    <source>
        <strain evidence="2 3">S16-07</strain>
    </source>
</reference>
<dbReference type="RefSeq" id="WP_209238324.1">
    <property type="nucleotide sequence ID" value="NZ_JADKMA010000018.1"/>
</dbReference>
<organism evidence="2 3">
    <name type="scientific">Streptomyces oryzae</name>
    <dbReference type="NCBI Taxonomy" id="1434886"/>
    <lineage>
        <taxon>Bacteria</taxon>
        <taxon>Bacillati</taxon>
        <taxon>Actinomycetota</taxon>
        <taxon>Actinomycetes</taxon>
        <taxon>Kitasatosporales</taxon>
        <taxon>Streptomycetaceae</taxon>
        <taxon>Streptomyces</taxon>
    </lineage>
</organism>
<dbReference type="InterPro" id="IPR016796">
    <property type="entry name" value="UCP021774"/>
</dbReference>
<proteinExistence type="predicted"/>
<evidence type="ECO:0000313" key="3">
    <source>
        <dbReference type="Proteomes" id="UP001519064"/>
    </source>
</evidence>
<dbReference type="SUPFAM" id="SSF103247">
    <property type="entry name" value="TT1751-like"/>
    <property type="match status" value="1"/>
</dbReference>
<comment type="caution">
    <text evidence="2">The sequence shown here is derived from an EMBL/GenBank/DDBJ whole genome shotgun (WGS) entry which is preliminary data.</text>
</comment>
<evidence type="ECO:0000313" key="2">
    <source>
        <dbReference type="EMBL" id="MBO8191234.1"/>
    </source>
</evidence>
<dbReference type="PIRSF" id="PIRSF021774">
    <property type="entry name" value="UCP021774"/>
    <property type="match status" value="1"/>
</dbReference>
<accession>A0ABS3X783</accession>
<dbReference type="CDD" id="cd14797">
    <property type="entry name" value="DUF302"/>
    <property type="match status" value="1"/>
</dbReference>
<dbReference type="PANTHER" id="PTHR38342:SF1">
    <property type="entry name" value="SLR5037 PROTEIN"/>
    <property type="match status" value="1"/>
</dbReference>
<keyword evidence="3" id="KW-1185">Reference proteome</keyword>
<feature type="domain" description="DUF302" evidence="1">
    <location>
        <begin position="35"/>
        <end position="98"/>
    </location>
</feature>
<dbReference type="Pfam" id="PF03625">
    <property type="entry name" value="DUF302"/>
    <property type="match status" value="1"/>
</dbReference>
<dbReference type="InterPro" id="IPR035923">
    <property type="entry name" value="TT1751-like_sf"/>
</dbReference>
<dbReference type="InterPro" id="IPR005180">
    <property type="entry name" value="DUF302"/>
</dbReference>
<sequence length="134" mass="14709">MDYARTITLDLPYEQAVPKVKEAFMEQGFGTLTEIDVTATLREKLGHTMENYVILGACNPQLAHRALDVEREVGLLLPCNVVVRTAENGKTVVQALDPDVMVAVPERTEMQPIAEEAAARIQSALDTLRTTSPS</sequence>
<protein>
    <submittedName>
        <fullName evidence="2">DUF302 domain-containing protein</fullName>
    </submittedName>
</protein>
<dbReference type="Proteomes" id="UP001519064">
    <property type="component" value="Unassembled WGS sequence"/>
</dbReference>
<gene>
    <name evidence="2" type="ORF">ITI46_05940</name>
</gene>
<dbReference type="PANTHER" id="PTHR38342">
    <property type="entry name" value="SLR5037 PROTEIN"/>
    <property type="match status" value="1"/>
</dbReference>